<dbReference type="PANTHER" id="PTHR43595">
    <property type="entry name" value="37S RIBOSOMAL PROTEIN S26, MITOCHONDRIAL"/>
    <property type="match status" value="1"/>
</dbReference>
<accession>A0A2Z4Y8I5</accession>
<dbReference type="InterPro" id="IPR001189">
    <property type="entry name" value="Mn/Fe_SOD"/>
</dbReference>
<dbReference type="InterPro" id="IPR036324">
    <property type="entry name" value="Mn/Fe_SOD_N_sf"/>
</dbReference>
<dbReference type="InterPro" id="IPR036314">
    <property type="entry name" value="SOD_C_sf"/>
</dbReference>
<dbReference type="AlphaFoldDB" id="A0A2Z4Y8I5"/>
<organism evidence="10 11">
    <name type="scientific">Sumerlaea chitinivorans</name>
    <dbReference type="NCBI Taxonomy" id="2250252"/>
    <lineage>
        <taxon>Bacteria</taxon>
        <taxon>Candidatus Sumerlaeota</taxon>
        <taxon>Candidatus Sumerlaeia</taxon>
        <taxon>Candidatus Sumerlaeales</taxon>
        <taxon>Candidatus Sumerlaeaceae</taxon>
        <taxon>Candidatus Sumerlaea</taxon>
    </lineage>
</organism>
<dbReference type="EMBL" id="CP030759">
    <property type="protein sequence ID" value="AXA36745.1"/>
    <property type="molecule type" value="Genomic_DNA"/>
</dbReference>
<comment type="similarity">
    <text evidence="1 6">Belongs to the iron/manganese superoxide dismutase family.</text>
</comment>
<dbReference type="Proteomes" id="UP000262583">
    <property type="component" value="Chromosome"/>
</dbReference>
<comment type="function">
    <text evidence="6">Destroys radicals which are normally produced within the cells and which are toxic to biological systems.</text>
</comment>
<evidence type="ECO:0000256" key="6">
    <source>
        <dbReference type="RuleBase" id="RU000414"/>
    </source>
</evidence>
<feature type="chain" id="PRO_5016466331" description="Superoxide dismutase" evidence="7">
    <location>
        <begin position="32"/>
        <end position="252"/>
    </location>
</feature>
<dbReference type="InterPro" id="IPR019833">
    <property type="entry name" value="Mn/Fe_SOD_BS"/>
</dbReference>
<dbReference type="InterPro" id="IPR006311">
    <property type="entry name" value="TAT_signal"/>
</dbReference>
<dbReference type="FunFam" id="1.10.287.990:FF:000001">
    <property type="entry name" value="Superoxide dismutase"/>
    <property type="match status" value="1"/>
</dbReference>
<dbReference type="GO" id="GO:0005737">
    <property type="term" value="C:cytoplasm"/>
    <property type="evidence" value="ECO:0007669"/>
    <property type="project" value="TreeGrafter"/>
</dbReference>
<dbReference type="SUPFAM" id="SSF46609">
    <property type="entry name" value="Fe,Mn superoxide dismutase (SOD), N-terminal domain"/>
    <property type="match status" value="1"/>
</dbReference>
<dbReference type="GO" id="GO:0046872">
    <property type="term" value="F:metal ion binding"/>
    <property type="evidence" value="ECO:0007669"/>
    <property type="project" value="UniProtKB-KW"/>
</dbReference>
<feature type="binding site" evidence="5">
    <location>
        <position position="219"/>
    </location>
    <ligand>
        <name>Mn(2+)</name>
        <dbReference type="ChEBI" id="CHEBI:29035"/>
    </ligand>
</feature>
<feature type="binding site" evidence="5">
    <location>
        <position position="132"/>
    </location>
    <ligand>
        <name>Mn(2+)</name>
        <dbReference type="ChEBI" id="CHEBI:29035"/>
    </ligand>
</feature>
<evidence type="ECO:0000256" key="4">
    <source>
        <dbReference type="ARBA" id="ARBA00023002"/>
    </source>
</evidence>
<feature type="domain" description="Manganese/iron superoxide dismutase C-terminal" evidence="9">
    <location>
        <begin position="147"/>
        <end position="247"/>
    </location>
</feature>
<sequence length="252" mass="27425">MRSRTSRRKFLLTIGAAAPALAAVTSNLLHAAEGTTGSAAQQSAATASTGGPFTLPPLGYAYEALEPTIDAQTMRLHHGKHHAAYVENLNKAIAAHPELANWSLEKLLTNLSAVPASAQTAVRNHGGGHWNHTFFWKLMTPGGAKQPSGELADAIQSTFGDFANFKRLFEEAGAKVFGSGWVWLVRTPEGKLQITTTPNQDTLISSGQTPILGNDVWEHAYYLKYQNRRGEYLKAWWNVVNWDVAAANFAQK</sequence>
<dbReference type="PROSITE" id="PS51318">
    <property type="entry name" value="TAT"/>
    <property type="match status" value="1"/>
</dbReference>
<feature type="signal peptide" evidence="7">
    <location>
        <begin position="1"/>
        <end position="31"/>
    </location>
</feature>
<dbReference type="SUPFAM" id="SSF54719">
    <property type="entry name" value="Fe,Mn superoxide dismutase (SOD), C-terminal domain"/>
    <property type="match status" value="1"/>
</dbReference>
<evidence type="ECO:0000256" key="7">
    <source>
        <dbReference type="SAM" id="SignalP"/>
    </source>
</evidence>
<dbReference type="PROSITE" id="PS00088">
    <property type="entry name" value="SOD_MN"/>
    <property type="match status" value="1"/>
</dbReference>
<dbReference type="Pfam" id="PF00081">
    <property type="entry name" value="Sod_Fe_N"/>
    <property type="match status" value="1"/>
</dbReference>
<evidence type="ECO:0000256" key="3">
    <source>
        <dbReference type="ARBA" id="ARBA00022723"/>
    </source>
</evidence>
<name>A0A2Z4Y8I5_SUMC1</name>
<evidence type="ECO:0000256" key="5">
    <source>
        <dbReference type="PIRSR" id="PIRSR000349-1"/>
    </source>
</evidence>
<dbReference type="FunFam" id="3.55.40.20:FF:000001">
    <property type="entry name" value="Superoxide dismutase"/>
    <property type="match status" value="1"/>
</dbReference>
<dbReference type="Gene3D" id="1.10.287.990">
    <property type="entry name" value="Fe,Mn superoxide dismutase (SOD) domain"/>
    <property type="match status" value="1"/>
</dbReference>
<dbReference type="KEGG" id="schv:BRCON_1968"/>
<reference evidence="10 11" key="1">
    <citation type="submission" date="2018-05" db="EMBL/GenBank/DDBJ databases">
        <title>A metagenomic window into the 2 km-deep terrestrial subsurface aquifer revealed taxonomically and functionally diverse microbial community comprising novel uncultured bacterial lineages.</title>
        <authorList>
            <person name="Kadnikov V.V."/>
            <person name="Mardanov A.V."/>
            <person name="Beletsky A.V."/>
            <person name="Banks D."/>
            <person name="Pimenov N.V."/>
            <person name="Frank Y.A."/>
            <person name="Karnachuk O.V."/>
            <person name="Ravin N.V."/>
        </authorList>
    </citation>
    <scope>NUCLEOTIDE SEQUENCE [LARGE SCALE GENOMIC DNA]</scope>
    <source>
        <strain evidence="10">BY</strain>
    </source>
</reference>
<dbReference type="GO" id="GO:0004784">
    <property type="term" value="F:superoxide dismutase activity"/>
    <property type="evidence" value="ECO:0007669"/>
    <property type="project" value="UniProtKB-EC"/>
</dbReference>
<dbReference type="PANTHER" id="PTHR43595:SF2">
    <property type="entry name" value="SMALL RIBOSOMAL SUBUNIT PROTEIN MS42"/>
    <property type="match status" value="1"/>
</dbReference>
<comment type="catalytic activity">
    <reaction evidence="6">
        <text>2 superoxide + 2 H(+) = H2O2 + O2</text>
        <dbReference type="Rhea" id="RHEA:20696"/>
        <dbReference type="ChEBI" id="CHEBI:15378"/>
        <dbReference type="ChEBI" id="CHEBI:15379"/>
        <dbReference type="ChEBI" id="CHEBI:16240"/>
        <dbReference type="ChEBI" id="CHEBI:18421"/>
        <dbReference type="EC" id="1.15.1.1"/>
    </reaction>
</comment>
<feature type="domain" description="Manganese/iron superoxide dismutase N-terminal" evidence="8">
    <location>
        <begin position="53"/>
        <end position="139"/>
    </location>
</feature>
<gene>
    <name evidence="10" type="ORF">BRCON_1968</name>
</gene>
<keyword evidence="4 6" id="KW-0560">Oxidoreductase</keyword>
<dbReference type="Gene3D" id="3.55.40.20">
    <property type="entry name" value="Iron/manganese superoxide dismutase, C-terminal domain"/>
    <property type="match status" value="1"/>
</dbReference>
<protein>
    <recommendedName>
        <fullName evidence="2 6">Superoxide dismutase</fullName>
        <ecNumber evidence="2 6">1.15.1.1</ecNumber>
    </recommendedName>
</protein>
<evidence type="ECO:0000259" key="8">
    <source>
        <dbReference type="Pfam" id="PF00081"/>
    </source>
</evidence>
<dbReference type="InterPro" id="IPR019831">
    <property type="entry name" value="Mn/Fe_SOD_N"/>
</dbReference>
<evidence type="ECO:0000313" key="10">
    <source>
        <dbReference type="EMBL" id="AXA36745.1"/>
    </source>
</evidence>
<dbReference type="PRINTS" id="PR01703">
    <property type="entry name" value="MNSODISMTASE"/>
</dbReference>
<proteinExistence type="inferred from homology"/>
<feature type="binding site" evidence="5">
    <location>
        <position position="215"/>
    </location>
    <ligand>
        <name>Mn(2+)</name>
        <dbReference type="ChEBI" id="CHEBI:29035"/>
    </ligand>
</feature>
<feature type="binding site" evidence="5">
    <location>
        <position position="77"/>
    </location>
    <ligand>
        <name>Mn(2+)</name>
        <dbReference type="ChEBI" id="CHEBI:29035"/>
    </ligand>
</feature>
<evidence type="ECO:0000256" key="1">
    <source>
        <dbReference type="ARBA" id="ARBA00008714"/>
    </source>
</evidence>
<dbReference type="PIRSF" id="PIRSF000349">
    <property type="entry name" value="SODismutase"/>
    <property type="match status" value="1"/>
</dbReference>
<dbReference type="EC" id="1.15.1.1" evidence="2 6"/>
<evidence type="ECO:0000256" key="2">
    <source>
        <dbReference type="ARBA" id="ARBA00012682"/>
    </source>
</evidence>
<dbReference type="InterPro" id="IPR019832">
    <property type="entry name" value="Mn/Fe_SOD_C"/>
</dbReference>
<keyword evidence="3 5" id="KW-0479">Metal-binding</keyword>
<keyword evidence="7" id="KW-0732">Signal</keyword>
<dbReference type="Pfam" id="PF02777">
    <property type="entry name" value="Sod_Fe_C"/>
    <property type="match status" value="1"/>
</dbReference>
<evidence type="ECO:0000313" key="11">
    <source>
        <dbReference type="Proteomes" id="UP000262583"/>
    </source>
</evidence>
<evidence type="ECO:0000259" key="9">
    <source>
        <dbReference type="Pfam" id="PF02777"/>
    </source>
</evidence>